<evidence type="ECO:0000259" key="4">
    <source>
        <dbReference type="Pfam" id="PF07992"/>
    </source>
</evidence>
<dbReference type="Pfam" id="PF19834">
    <property type="entry name" value="DUF6314"/>
    <property type="match status" value="1"/>
</dbReference>
<evidence type="ECO:0000256" key="3">
    <source>
        <dbReference type="ARBA" id="ARBA00023002"/>
    </source>
</evidence>
<dbReference type="InterPro" id="IPR050346">
    <property type="entry name" value="FMO-like"/>
</dbReference>
<gene>
    <name evidence="6" type="ORF">L207DRAFT_512608</name>
</gene>
<keyword evidence="3" id="KW-0560">Oxidoreductase</keyword>
<dbReference type="Gene3D" id="3.50.50.60">
    <property type="entry name" value="FAD/NAD(P)-binding domain"/>
    <property type="match status" value="1"/>
</dbReference>
<feature type="domain" description="DUF6314" evidence="5">
    <location>
        <begin position="567"/>
        <end position="726"/>
    </location>
</feature>
<dbReference type="GO" id="GO:0004497">
    <property type="term" value="F:monooxygenase activity"/>
    <property type="evidence" value="ECO:0007669"/>
    <property type="project" value="UniProtKB-KW"/>
</dbReference>
<dbReference type="PRINTS" id="PR00368">
    <property type="entry name" value="FADPNR"/>
</dbReference>
<sequence>MVKSVCIIGAGPSGLVAAKTLSHDAPKDTFHVTVFEASHRIGGLWPLEKIDDGLVNPDMCVNQSRHTVSFSDFAWGEEKSSFPKAWEVGQYLEAYRVRYGVSVRLGCRVLGTERVGEGWRIRVREEVDEKTYDFDHLIVASGFFGKPKVPKIFDGLDVPVWHSSKIRDVKDLLTDSGTKPPAPGKKIVVVGGQMSGVETAGSLAFQISSAVNTPGTPPFSEPEKYVVCNVVQKPVWTMPLFFPKDPDVEISDGGVTTKKKNPSPTFLPLDLVNYNLSWRPSGPVQNSSGHVTPEGAQMVHGFMETYIGTDQADLGADISMTGDIRSEPALLACSDLYTEFVRHKKIQTITGKVTKASSSTTIDVEDKAGNIQQISDIAAVVCATGFDASASLSFLPADILETLQFSPTSDEFPLALNIHSSISRKIPSLGFVGFYRSPYWGVMEMQARYLSALWSGDTKAAKVLEDDTTINSMLKLRTDPRRAQFPMGDYAYLMESFASILSITRQEPPGTSPDMKTGIVLPPRYLPESASPAQKNNAKKALEVIDRIFAHSASEGKFVARAVFRALQGIWHLERTITSKLEAFPSGSLSGTASFLSRYPTKEDAEMEYLYFEEGEFRPSWGGTMSAKRSYVYHYSESTDKIDVWFARSDYKTSDYFFHELEFLISEKKEGYLQPWRAKSSHLCIDDLYNVTYEFSFSGTLLKQWTSRYEVKGPKKDYVIENVYTRPR</sequence>
<dbReference type="InterPro" id="IPR036188">
    <property type="entry name" value="FAD/NAD-bd_sf"/>
</dbReference>
<evidence type="ECO:0000313" key="7">
    <source>
        <dbReference type="Proteomes" id="UP000235786"/>
    </source>
</evidence>
<proteinExistence type="predicted"/>
<keyword evidence="1" id="KW-0285">Flavoprotein</keyword>
<evidence type="ECO:0000256" key="2">
    <source>
        <dbReference type="ARBA" id="ARBA00022827"/>
    </source>
</evidence>
<organism evidence="6 7">
    <name type="scientific">Hyaloscypha variabilis (strain UAMH 11265 / GT02V1 / F)</name>
    <name type="common">Meliniomyces variabilis</name>
    <dbReference type="NCBI Taxonomy" id="1149755"/>
    <lineage>
        <taxon>Eukaryota</taxon>
        <taxon>Fungi</taxon>
        <taxon>Dikarya</taxon>
        <taxon>Ascomycota</taxon>
        <taxon>Pezizomycotina</taxon>
        <taxon>Leotiomycetes</taxon>
        <taxon>Helotiales</taxon>
        <taxon>Hyaloscyphaceae</taxon>
        <taxon>Hyaloscypha</taxon>
        <taxon>Hyaloscypha variabilis</taxon>
    </lineage>
</organism>
<feature type="domain" description="FAD/NAD(P)-binding" evidence="4">
    <location>
        <begin position="4"/>
        <end position="204"/>
    </location>
</feature>
<keyword evidence="6" id="KW-0503">Monooxygenase</keyword>
<protein>
    <submittedName>
        <fullName evidence="6">Flavin-containing monooxygenase-like protein</fullName>
    </submittedName>
</protein>
<keyword evidence="7" id="KW-1185">Reference proteome</keyword>
<dbReference type="InterPro" id="IPR023753">
    <property type="entry name" value="FAD/NAD-binding_dom"/>
</dbReference>
<evidence type="ECO:0000259" key="5">
    <source>
        <dbReference type="Pfam" id="PF19834"/>
    </source>
</evidence>
<dbReference type="Proteomes" id="UP000235786">
    <property type="component" value="Unassembled WGS sequence"/>
</dbReference>
<name>A0A2J6RM48_HYAVF</name>
<keyword evidence="2" id="KW-0274">FAD</keyword>
<dbReference type="OrthoDB" id="66881at2759"/>
<dbReference type="InterPro" id="IPR045632">
    <property type="entry name" value="DUF6314"/>
</dbReference>
<dbReference type="Pfam" id="PF07992">
    <property type="entry name" value="Pyr_redox_2"/>
    <property type="match status" value="1"/>
</dbReference>
<dbReference type="SUPFAM" id="SSF51905">
    <property type="entry name" value="FAD/NAD(P)-binding domain"/>
    <property type="match status" value="1"/>
</dbReference>
<dbReference type="PANTHER" id="PTHR23023">
    <property type="entry name" value="DIMETHYLANILINE MONOOXYGENASE"/>
    <property type="match status" value="1"/>
</dbReference>
<reference evidence="6 7" key="1">
    <citation type="submission" date="2016-04" db="EMBL/GenBank/DDBJ databases">
        <title>A degradative enzymes factory behind the ericoid mycorrhizal symbiosis.</title>
        <authorList>
            <consortium name="DOE Joint Genome Institute"/>
            <person name="Martino E."/>
            <person name="Morin E."/>
            <person name="Grelet G."/>
            <person name="Kuo A."/>
            <person name="Kohler A."/>
            <person name="Daghino S."/>
            <person name="Barry K."/>
            <person name="Choi C."/>
            <person name="Cichocki N."/>
            <person name="Clum A."/>
            <person name="Copeland A."/>
            <person name="Hainaut M."/>
            <person name="Haridas S."/>
            <person name="Labutti K."/>
            <person name="Lindquist E."/>
            <person name="Lipzen A."/>
            <person name="Khouja H.-R."/>
            <person name="Murat C."/>
            <person name="Ohm R."/>
            <person name="Olson A."/>
            <person name="Spatafora J."/>
            <person name="Veneault-Fourrey C."/>
            <person name="Henrissat B."/>
            <person name="Grigoriev I."/>
            <person name="Martin F."/>
            <person name="Perotto S."/>
        </authorList>
    </citation>
    <scope>NUCLEOTIDE SEQUENCE [LARGE SCALE GENOMIC DNA]</scope>
    <source>
        <strain evidence="6 7">F</strain>
    </source>
</reference>
<dbReference type="AlphaFoldDB" id="A0A2J6RM48"/>
<dbReference type="EMBL" id="KZ613946">
    <property type="protein sequence ID" value="PMD39590.1"/>
    <property type="molecule type" value="Genomic_DNA"/>
</dbReference>
<accession>A0A2J6RM48</accession>
<evidence type="ECO:0000313" key="6">
    <source>
        <dbReference type="EMBL" id="PMD39590.1"/>
    </source>
</evidence>
<evidence type="ECO:0000256" key="1">
    <source>
        <dbReference type="ARBA" id="ARBA00022630"/>
    </source>
</evidence>